<feature type="compositionally biased region" description="Low complexity" evidence="5">
    <location>
        <begin position="187"/>
        <end position="226"/>
    </location>
</feature>
<feature type="chain" id="PRO_5021356155" evidence="7">
    <location>
        <begin position="26"/>
        <end position="331"/>
    </location>
</feature>
<name>A0A4Y7Q9K0_9AGAM</name>
<feature type="region of interest" description="Disordered" evidence="5">
    <location>
        <begin position="187"/>
        <end position="234"/>
    </location>
</feature>
<evidence type="ECO:0000256" key="1">
    <source>
        <dbReference type="ARBA" id="ARBA00004167"/>
    </source>
</evidence>
<keyword evidence="2 6" id="KW-0812">Transmembrane</keyword>
<evidence type="ECO:0000313" key="8">
    <source>
        <dbReference type="EMBL" id="TDL24135.1"/>
    </source>
</evidence>
<evidence type="ECO:0000256" key="2">
    <source>
        <dbReference type="ARBA" id="ARBA00022692"/>
    </source>
</evidence>
<comment type="subcellular location">
    <subcellularLocation>
        <location evidence="1">Membrane</location>
        <topology evidence="1">Single-pass membrane protein</topology>
    </subcellularLocation>
</comment>
<proteinExistence type="predicted"/>
<dbReference type="InterPro" id="IPR051694">
    <property type="entry name" value="Immunoregulatory_rcpt-like"/>
</dbReference>
<evidence type="ECO:0000256" key="7">
    <source>
        <dbReference type="SAM" id="SignalP"/>
    </source>
</evidence>
<evidence type="ECO:0000256" key="4">
    <source>
        <dbReference type="ARBA" id="ARBA00023136"/>
    </source>
</evidence>
<keyword evidence="7" id="KW-0732">Signal</keyword>
<dbReference type="PANTHER" id="PTHR15549">
    <property type="entry name" value="PAIRED IMMUNOGLOBULIN-LIKE TYPE 2 RECEPTOR"/>
    <property type="match status" value="1"/>
</dbReference>
<dbReference type="GO" id="GO:0071944">
    <property type="term" value="C:cell periphery"/>
    <property type="evidence" value="ECO:0007669"/>
    <property type="project" value="UniProtKB-ARBA"/>
</dbReference>
<dbReference type="OrthoDB" id="2758521at2759"/>
<protein>
    <submittedName>
        <fullName evidence="8">Uncharacterized protein</fullName>
    </submittedName>
</protein>
<keyword evidence="4 6" id="KW-0472">Membrane</keyword>
<evidence type="ECO:0000313" key="9">
    <source>
        <dbReference type="Proteomes" id="UP000294933"/>
    </source>
</evidence>
<organism evidence="8 9">
    <name type="scientific">Rickenella mellea</name>
    <dbReference type="NCBI Taxonomy" id="50990"/>
    <lineage>
        <taxon>Eukaryota</taxon>
        <taxon>Fungi</taxon>
        <taxon>Dikarya</taxon>
        <taxon>Basidiomycota</taxon>
        <taxon>Agaricomycotina</taxon>
        <taxon>Agaricomycetes</taxon>
        <taxon>Hymenochaetales</taxon>
        <taxon>Rickenellaceae</taxon>
        <taxon>Rickenella</taxon>
    </lineage>
</organism>
<dbReference type="STRING" id="50990.A0A4Y7Q9K0"/>
<evidence type="ECO:0000256" key="3">
    <source>
        <dbReference type="ARBA" id="ARBA00022989"/>
    </source>
</evidence>
<feature type="signal peptide" evidence="7">
    <location>
        <begin position="1"/>
        <end position="25"/>
    </location>
</feature>
<evidence type="ECO:0000256" key="6">
    <source>
        <dbReference type="SAM" id="Phobius"/>
    </source>
</evidence>
<keyword evidence="9" id="KW-1185">Reference proteome</keyword>
<dbReference type="GO" id="GO:0016020">
    <property type="term" value="C:membrane"/>
    <property type="evidence" value="ECO:0007669"/>
    <property type="project" value="UniProtKB-SubCell"/>
</dbReference>
<keyword evidence="3 6" id="KW-1133">Transmembrane helix</keyword>
<accession>A0A4Y7Q9K0</accession>
<dbReference type="VEuPathDB" id="FungiDB:BD410DRAFT_109396"/>
<reference evidence="8 9" key="1">
    <citation type="submission" date="2018-06" db="EMBL/GenBank/DDBJ databases">
        <title>A transcriptomic atlas of mushroom development highlights an independent origin of complex multicellularity.</title>
        <authorList>
            <consortium name="DOE Joint Genome Institute"/>
            <person name="Krizsan K."/>
            <person name="Almasi E."/>
            <person name="Merenyi Z."/>
            <person name="Sahu N."/>
            <person name="Viragh M."/>
            <person name="Koszo T."/>
            <person name="Mondo S."/>
            <person name="Kiss B."/>
            <person name="Balint B."/>
            <person name="Kues U."/>
            <person name="Barry K."/>
            <person name="Hegedus J.C."/>
            <person name="Henrissat B."/>
            <person name="Johnson J."/>
            <person name="Lipzen A."/>
            <person name="Ohm R."/>
            <person name="Nagy I."/>
            <person name="Pangilinan J."/>
            <person name="Yan J."/>
            <person name="Xiong Y."/>
            <person name="Grigoriev I.V."/>
            <person name="Hibbett D.S."/>
            <person name="Nagy L.G."/>
        </authorList>
    </citation>
    <scope>NUCLEOTIDE SEQUENCE [LARGE SCALE GENOMIC DNA]</scope>
    <source>
        <strain evidence="8 9">SZMC22713</strain>
    </source>
</reference>
<gene>
    <name evidence="8" type="ORF">BD410DRAFT_109396</name>
</gene>
<dbReference type="AlphaFoldDB" id="A0A4Y7Q9K0"/>
<dbReference type="Gene3D" id="2.60.120.260">
    <property type="entry name" value="Galactose-binding domain-like"/>
    <property type="match status" value="1"/>
</dbReference>
<sequence length="331" mass="35654">MRASLRSIIMTTFIAYAFILPLVSAIARNHTIDDVFGDDNSGALPTYSPGTAWHRGDQCTACLVKPDASQAFNGTWHDATHNVADTQPVFMDISYNGSAIYVYGILANHIPSTTTATNLTFTLDGAVVGTFVHVPDNSSNFVYNVPFYANSSVPLGEHTLHIESNAVTQSALVLFDYAVYTIDDDTTSTSSSATSSPSTTSTTPTVSSTSKPTGSSTSTPTISPTPSHTPSPLPSKSNNAAIAIGATFGTIVLLALLLAFLYLKFARRYMYRRRGRQTPSGAPHAAKSMRTNLRLLVLLSYCHQSHRPCRSSWKVMKEPSVRVGEMGREAC</sequence>
<feature type="transmembrane region" description="Helical" evidence="6">
    <location>
        <begin position="240"/>
        <end position="263"/>
    </location>
</feature>
<dbReference type="EMBL" id="ML170167">
    <property type="protein sequence ID" value="TDL24135.1"/>
    <property type="molecule type" value="Genomic_DNA"/>
</dbReference>
<dbReference type="Proteomes" id="UP000294933">
    <property type="component" value="Unassembled WGS sequence"/>
</dbReference>
<evidence type="ECO:0000256" key="5">
    <source>
        <dbReference type="SAM" id="MobiDB-lite"/>
    </source>
</evidence>